<comment type="caution">
    <text evidence="1">The sequence shown here is derived from an EMBL/GenBank/DDBJ whole genome shotgun (WGS) entry which is preliminary data.</text>
</comment>
<gene>
    <name evidence="1" type="ORF">WG66_4791</name>
</gene>
<evidence type="ECO:0000313" key="1">
    <source>
        <dbReference type="EMBL" id="KTB42630.1"/>
    </source>
</evidence>
<sequence>MTPLPRGPIRTSAGWGASHATTVPISNTHRRNLTLYGALVTSPPTITKERMGRNTASPSIELWAARTLPHVASGTPVGSMATPTTTHRHMSEIFPIITCLKLEEWLATLDTLGLLEHYTDVPAGLRNGFHIRITNYYLPHTFIPDNHFTTEAEASIICAKFSQEVELGCLSPSFDPTALEHLIGPFRTAPMAMVEQKPGKFRIVINHSFPKPPPS</sequence>
<organism evidence="1 2">
    <name type="scientific">Moniliophthora roreri</name>
    <name type="common">Frosty pod rot fungus</name>
    <name type="synonym">Monilia roreri</name>
    <dbReference type="NCBI Taxonomy" id="221103"/>
    <lineage>
        <taxon>Eukaryota</taxon>
        <taxon>Fungi</taxon>
        <taxon>Dikarya</taxon>
        <taxon>Basidiomycota</taxon>
        <taxon>Agaricomycotina</taxon>
        <taxon>Agaricomycetes</taxon>
        <taxon>Agaricomycetidae</taxon>
        <taxon>Agaricales</taxon>
        <taxon>Marasmiineae</taxon>
        <taxon>Marasmiaceae</taxon>
        <taxon>Moniliophthora</taxon>
    </lineage>
</organism>
<dbReference type="Proteomes" id="UP000054988">
    <property type="component" value="Unassembled WGS sequence"/>
</dbReference>
<reference evidence="1 2" key="1">
    <citation type="submission" date="2015-12" db="EMBL/GenBank/DDBJ databases">
        <title>Draft genome sequence of Moniliophthora roreri, the causal agent of frosty pod rot of cacao.</title>
        <authorList>
            <person name="Aime M.C."/>
            <person name="Diaz-Valderrama J.R."/>
            <person name="Kijpornyongpan T."/>
            <person name="Phillips-Mora W."/>
        </authorList>
    </citation>
    <scope>NUCLEOTIDE SEQUENCE [LARGE SCALE GENOMIC DNA]</scope>
    <source>
        <strain evidence="1 2">MCA 2952</strain>
    </source>
</reference>
<accession>A0A0W0G216</accession>
<evidence type="ECO:0000313" key="2">
    <source>
        <dbReference type="Proteomes" id="UP000054988"/>
    </source>
</evidence>
<name>A0A0W0G216_MONRR</name>
<dbReference type="AlphaFoldDB" id="A0A0W0G216"/>
<dbReference type="EMBL" id="LATX01001311">
    <property type="protein sequence ID" value="KTB42630.1"/>
    <property type="molecule type" value="Genomic_DNA"/>
</dbReference>
<protein>
    <submittedName>
        <fullName evidence="1">Uncharacterized protein</fullName>
    </submittedName>
</protein>
<proteinExistence type="predicted"/>